<dbReference type="Proteomes" id="UP001210211">
    <property type="component" value="Unassembled WGS sequence"/>
</dbReference>
<comment type="caution">
    <text evidence="3">The sequence shown here is derived from an EMBL/GenBank/DDBJ whole genome shotgun (WGS) entry which is preliminary data.</text>
</comment>
<reference evidence="3 4" key="1">
    <citation type="journal article" date="2022" name="Cell">
        <title>Repeat-based holocentromeres influence genome architecture and karyotype evolution.</title>
        <authorList>
            <person name="Hofstatter P.G."/>
            <person name="Thangavel G."/>
            <person name="Lux T."/>
            <person name="Neumann P."/>
            <person name="Vondrak T."/>
            <person name="Novak P."/>
            <person name="Zhang M."/>
            <person name="Costa L."/>
            <person name="Castellani M."/>
            <person name="Scott A."/>
            <person name="Toegelov H."/>
            <person name="Fuchs J."/>
            <person name="Mata-Sucre Y."/>
            <person name="Dias Y."/>
            <person name="Vanzela A.L.L."/>
            <person name="Huettel B."/>
            <person name="Almeida C.C.S."/>
            <person name="Simkova H."/>
            <person name="Souza G."/>
            <person name="Pedrosa-Harand A."/>
            <person name="Macas J."/>
            <person name="Mayer K.F.X."/>
            <person name="Houben A."/>
            <person name="Marques A."/>
        </authorList>
    </citation>
    <scope>NUCLEOTIDE SEQUENCE [LARGE SCALE GENOMIC DNA]</scope>
    <source>
        <strain evidence="3">RhyTen1mFocal</strain>
    </source>
</reference>
<dbReference type="InterPro" id="IPR029063">
    <property type="entry name" value="SAM-dependent_MTases_sf"/>
</dbReference>
<name>A0AAD5ZQF4_9POAL</name>
<dbReference type="AlphaFoldDB" id="A0AAD5ZQF4"/>
<gene>
    <name evidence="3" type="ORF">LUZ61_005833</name>
</gene>
<dbReference type="InterPro" id="IPR052514">
    <property type="entry name" value="SAM-dependent_MTase"/>
</dbReference>
<accession>A0AAD5ZQF4</accession>
<evidence type="ECO:0000259" key="2">
    <source>
        <dbReference type="Pfam" id="PF05050"/>
    </source>
</evidence>
<keyword evidence="4" id="KW-1185">Reference proteome</keyword>
<protein>
    <recommendedName>
        <fullName evidence="2">Methyltransferase FkbM domain-containing protein</fullName>
    </recommendedName>
</protein>
<proteinExistence type="predicted"/>
<organism evidence="3 4">
    <name type="scientific">Rhynchospora tenuis</name>
    <dbReference type="NCBI Taxonomy" id="198213"/>
    <lineage>
        <taxon>Eukaryota</taxon>
        <taxon>Viridiplantae</taxon>
        <taxon>Streptophyta</taxon>
        <taxon>Embryophyta</taxon>
        <taxon>Tracheophyta</taxon>
        <taxon>Spermatophyta</taxon>
        <taxon>Magnoliopsida</taxon>
        <taxon>Liliopsida</taxon>
        <taxon>Poales</taxon>
        <taxon>Cyperaceae</taxon>
        <taxon>Cyperoideae</taxon>
        <taxon>Rhynchosporeae</taxon>
        <taxon>Rhynchospora</taxon>
    </lineage>
</organism>
<keyword evidence="1" id="KW-1133">Transmembrane helix</keyword>
<dbReference type="PANTHER" id="PTHR34203:SF13">
    <property type="entry name" value="EXPRESSED PROTEIN"/>
    <property type="match status" value="1"/>
</dbReference>
<dbReference type="PANTHER" id="PTHR34203">
    <property type="entry name" value="METHYLTRANSFERASE, FKBM FAMILY PROTEIN"/>
    <property type="match status" value="1"/>
</dbReference>
<dbReference type="EMBL" id="JAMRDG010000001">
    <property type="protein sequence ID" value="KAJ3702128.1"/>
    <property type="molecule type" value="Genomic_DNA"/>
</dbReference>
<feature type="domain" description="Methyltransferase FkbM" evidence="2">
    <location>
        <begin position="137"/>
        <end position="304"/>
    </location>
</feature>
<keyword evidence="1" id="KW-0812">Transmembrane</keyword>
<keyword evidence="1" id="KW-0472">Membrane</keyword>
<sequence length="319" mass="35645">MRNPWKRDKGSSNIPSQKTLVILLAFSLLLLFFTFLYPTTSNPNQARKTLNVALKTTHIRPCDCYAAPQASPVFASLVEGVKYPFLFSLSDFGSLPDKPHKNIQRMLKGKHFRKPDISATVQDLLEEKQRENRLFVDVGSNVGMAAFAAAVMGFQVVAFEPIYENLQRICDGIYLNRVADRFTLFAAAASDRIGNVTIHKVVGRLDNSAISQTGAKLAFKSNQEIAVTVPTIPLDEVISENQRVLLIKIDVQGWEYHVLKGASKILSRRKGEAPYLIYEEDDRLLQASNTSTNEIRDFFSSVGYNSCTKHGTDAHCIKD</sequence>
<dbReference type="Gene3D" id="3.40.50.150">
    <property type="entry name" value="Vaccinia Virus protein VP39"/>
    <property type="match status" value="1"/>
</dbReference>
<dbReference type="NCBIfam" id="TIGR01444">
    <property type="entry name" value="fkbM_fam"/>
    <property type="match status" value="1"/>
</dbReference>
<evidence type="ECO:0000313" key="3">
    <source>
        <dbReference type="EMBL" id="KAJ3702128.1"/>
    </source>
</evidence>
<evidence type="ECO:0000256" key="1">
    <source>
        <dbReference type="SAM" id="Phobius"/>
    </source>
</evidence>
<feature type="transmembrane region" description="Helical" evidence="1">
    <location>
        <begin position="20"/>
        <end position="38"/>
    </location>
</feature>
<dbReference type="InterPro" id="IPR006342">
    <property type="entry name" value="FkbM_mtfrase"/>
</dbReference>
<evidence type="ECO:0000313" key="4">
    <source>
        <dbReference type="Proteomes" id="UP001210211"/>
    </source>
</evidence>
<dbReference type="Pfam" id="PF05050">
    <property type="entry name" value="Methyltransf_21"/>
    <property type="match status" value="1"/>
</dbReference>
<dbReference type="SUPFAM" id="SSF53335">
    <property type="entry name" value="S-adenosyl-L-methionine-dependent methyltransferases"/>
    <property type="match status" value="1"/>
</dbReference>